<gene>
    <name evidence="1" type="ORF">GGI64_004111</name>
</gene>
<comment type="caution">
    <text evidence="1">The sequence shown here is derived from an EMBL/GenBank/DDBJ whole genome shotgun (WGS) entry which is preliminary data.</text>
</comment>
<protein>
    <recommendedName>
        <fullName evidence="3">Cytochrome c family protein</fullName>
    </recommendedName>
</protein>
<dbReference type="Proteomes" id="UP000535276">
    <property type="component" value="Unassembled WGS sequence"/>
</dbReference>
<sequence>MRHGLSCLQAIPFLYAGLLVPLSDAQAQALPGDAKPSCVVDSPMFKSWFDAGTVSLDGTVGPADSLNFPDTPNCSFYQWSARMFLWLSSPTTPRFGGTGKVFESPAFFDVSPLDPSNHRTFIPHSSSPLSVASIRTPQHGPNDLPVTMSNTGALFEVVTPPAGPEGRPLVQDLSGKVSEVGRVEVDAGQSKANLFDPDDKKITAFPDAAAAQPASNAGGAQIGIAREFSVGGKTFLLDAAGNVVQTEVGQANTAGVLLSQNNSLVYYVTTVNDVFAYMVTGGANGGISPAPTQFPITQADLDKVSAFAKANQKAIAAPEVLAIELKTSWVDASSIADLSKYITMEATVPTFDMSDPKKWTVNGQKTVQLAMVGMHLVGSTKGHPEMIWATFEHADNVPVGAYTYHDTAGNVKTVAQASSGAWLFSAGNLNPTDAFNAMAAQFESENIIPAEGSSGVAPSNTIRWKSWGAVSGVSPNPIDGSDTASNTEIIAINNSVRSQLAAGDVRANYVFVGATWTIGGAAPTAFNQVGTNMLANSTMETYQQGTSAADKGSNCFSCHRSNQVGVSHVYRELNPLF</sequence>
<proteinExistence type="predicted"/>
<evidence type="ECO:0000313" key="1">
    <source>
        <dbReference type="EMBL" id="NYJ13030.1"/>
    </source>
</evidence>
<accession>A0A7Z0E1S6</accession>
<evidence type="ECO:0000313" key="2">
    <source>
        <dbReference type="Proteomes" id="UP000535276"/>
    </source>
</evidence>
<evidence type="ECO:0008006" key="3">
    <source>
        <dbReference type="Google" id="ProtNLM"/>
    </source>
</evidence>
<reference evidence="1 2" key="1">
    <citation type="submission" date="2020-07" db="EMBL/GenBank/DDBJ databases">
        <title>Genomic Encyclopedia of Type Strains, Phase IV (KMG-V): Genome sequencing to study the core and pangenomes of soil and plant-associated prokaryotes.</title>
        <authorList>
            <person name="Whitman W."/>
        </authorList>
    </citation>
    <scope>NUCLEOTIDE SEQUENCE [LARGE SCALE GENOMIC DNA]</scope>
    <source>
        <strain evidence="1 2">SEMIA 4052</strain>
    </source>
</reference>
<name>A0A7Z0E1S6_RHILE</name>
<dbReference type="RefSeq" id="WP_179612362.1">
    <property type="nucleotide sequence ID" value="NZ_JACBZV010000007.1"/>
</dbReference>
<dbReference type="EMBL" id="JACBZV010000007">
    <property type="protein sequence ID" value="NYJ13030.1"/>
    <property type="molecule type" value="Genomic_DNA"/>
</dbReference>
<organism evidence="1 2">
    <name type="scientific">Rhizobium leguminosarum</name>
    <dbReference type="NCBI Taxonomy" id="384"/>
    <lineage>
        <taxon>Bacteria</taxon>
        <taxon>Pseudomonadati</taxon>
        <taxon>Pseudomonadota</taxon>
        <taxon>Alphaproteobacteria</taxon>
        <taxon>Hyphomicrobiales</taxon>
        <taxon>Rhizobiaceae</taxon>
        <taxon>Rhizobium/Agrobacterium group</taxon>
        <taxon>Rhizobium</taxon>
    </lineage>
</organism>
<dbReference type="AlphaFoldDB" id="A0A7Z0E1S6"/>